<dbReference type="Gene3D" id="3.90.70.40">
    <property type="match status" value="1"/>
</dbReference>
<reference evidence="14 15" key="1">
    <citation type="submission" date="2014-04" db="EMBL/GenBank/DDBJ databases">
        <title>Evolutionary Origins and Diversification of the Mycorrhizal Mutualists.</title>
        <authorList>
            <consortium name="DOE Joint Genome Institute"/>
            <consortium name="Mycorrhizal Genomics Consortium"/>
            <person name="Kohler A."/>
            <person name="Kuo A."/>
            <person name="Nagy L.G."/>
            <person name="Floudas D."/>
            <person name="Copeland A."/>
            <person name="Barry K.W."/>
            <person name="Cichocki N."/>
            <person name="Veneault-Fourrey C."/>
            <person name="LaButti K."/>
            <person name="Lindquist E.A."/>
            <person name="Lipzen A."/>
            <person name="Lundell T."/>
            <person name="Morin E."/>
            <person name="Murat C."/>
            <person name="Riley R."/>
            <person name="Ohm R."/>
            <person name="Sun H."/>
            <person name="Tunlid A."/>
            <person name="Henrissat B."/>
            <person name="Grigoriev I.V."/>
            <person name="Hibbett D.S."/>
            <person name="Martin F."/>
        </authorList>
    </citation>
    <scope>NUCLEOTIDE SEQUENCE [LARGE SCALE GENOMIC DNA]</scope>
    <source>
        <strain evidence="14 15">Koide BX008</strain>
    </source>
</reference>
<comment type="caution">
    <text evidence="11">Lacks conserved residue(s) required for the propagation of feature annotation.</text>
</comment>
<evidence type="ECO:0000256" key="12">
    <source>
        <dbReference type="SAM" id="MobiDB-lite"/>
    </source>
</evidence>
<dbReference type="InParanoid" id="A0A0C2XBK6"/>
<dbReference type="Pfam" id="PF02809">
    <property type="entry name" value="UIM"/>
    <property type="match status" value="2"/>
</dbReference>
<feature type="compositionally biased region" description="Polar residues" evidence="12">
    <location>
        <begin position="254"/>
        <end position="265"/>
    </location>
</feature>
<keyword evidence="7" id="KW-0788">Thiol protease</keyword>
<evidence type="ECO:0000256" key="6">
    <source>
        <dbReference type="ARBA" id="ARBA00022801"/>
    </source>
</evidence>
<dbReference type="Proteomes" id="UP000054549">
    <property type="component" value="Unassembled WGS sequence"/>
</dbReference>
<dbReference type="PROSITE" id="PS50957">
    <property type="entry name" value="JOSEPHIN"/>
    <property type="match status" value="1"/>
</dbReference>
<dbReference type="PANTHER" id="PTHR14159:SF0">
    <property type="entry name" value="ATAXIN-3-RELATED"/>
    <property type="match status" value="1"/>
</dbReference>
<proteinExistence type="predicted"/>
<dbReference type="GO" id="GO:0016579">
    <property type="term" value="P:protein deubiquitination"/>
    <property type="evidence" value="ECO:0007669"/>
    <property type="project" value="InterPro"/>
</dbReference>
<dbReference type="GO" id="GO:0005634">
    <property type="term" value="C:nucleus"/>
    <property type="evidence" value="ECO:0007669"/>
    <property type="project" value="UniProtKB-SubCell"/>
</dbReference>
<keyword evidence="6" id="KW-0378">Hydrolase</keyword>
<evidence type="ECO:0000256" key="5">
    <source>
        <dbReference type="ARBA" id="ARBA00022786"/>
    </source>
</evidence>
<evidence type="ECO:0000256" key="10">
    <source>
        <dbReference type="ARBA" id="ARBA00023242"/>
    </source>
</evidence>
<evidence type="ECO:0000256" key="8">
    <source>
        <dbReference type="ARBA" id="ARBA00023015"/>
    </source>
</evidence>
<dbReference type="SMART" id="SM00726">
    <property type="entry name" value="UIM"/>
    <property type="match status" value="3"/>
</dbReference>
<dbReference type="Pfam" id="PF23625">
    <property type="entry name" value="UIM_2"/>
    <property type="match status" value="1"/>
</dbReference>
<evidence type="ECO:0000256" key="9">
    <source>
        <dbReference type="ARBA" id="ARBA00023163"/>
    </source>
</evidence>
<evidence type="ECO:0000256" key="1">
    <source>
        <dbReference type="ARBA" id="ARBA00000707"/>
    </source>
</evidence>
<evidence type="ECO:0000256" key="3">
    <source>
        <dbReference type="ARBA" id="ARBA00012759"/>
    </source>
</evidence>
<dbReference type="PRINTS" id="PR01233">
    <property type="entry name" value="JOSEPHIN"/>
</dbReference>
<dbReference type="InterPro" id="IPR003903">
    <property type="entry name" value="UIM_dom"/>
</dbReference>
<dbReference type="Pfam" id="PF02099">
    <property type="entry name" value="Josephin"/>
    <property type="match status" value="1"/>
</dbReference>
<dbReference type="STRING" id="946122.A0A0C2XBK6"/>
<gene>
    <name evidence="14" type="ORF">M378DRAFT_197558</name>
</gene>
<dbReference type="GO" id="GO:0004843">
    <property type="term" value="F:cysteine-type deubiquitinase activity"/>
    <property type="evidence" value="ECO:0007669"/>
    <property type="project" value="UniProtKB-EC"/>
</dbReference>
<dbReference type="EC" id="3.4.19.12" evidence="3"/>
<feature type="region of interest" description="Disordered" evidence="12">
    <location>
        <begin position="235"/>
        <end position="269"/>
    </location>
</feature>
<dbReference type="OrthoDB" id="10063692at2759"/>
<dbReference type="PANTHER" id="PTHR14159">
    <property type="entry name" value="ATAXIN-3-RELATED"/>
    <property type="match status" value="1"/>
</dbReference>
<keyword evidence="8" id="KW-0805">Transcription regulation</keyword>
<comment type="catalytic activity">
    <reaction evidence="1">
        <text>Thiol-dependent hydrolysis of ester, thioester, amide, peptide and isopeptide bonds formed by the C-terminal Gly of ubiquitin (a 76-residue protein attached to proteins as an intracellular targeting signal).</text>
        <dbReference type="EC" id="3.4.19.12"/>
    </reaction>
</comment>
<evidence type="ECO:0000256" key="7">
    <source>
        <dbReference type="ARBA" id="ARBA00022807"/>
    </source>
</evidence>
<name>A0A0C2XBK6_AMAMK</name>
<organism evidence="14 15">
    <name type="scientific">Amanita muscaria (strain Koide BX008)</name>
    <dbReference type="NCBI Taxonomy" id="946122"/>
    <lineage>
        <taxon>Eukaryota</taxon>
        <taxon>Fungi</taxon>
        <taxon>Dikarya</taxon>
        <taxon>Basidiomycota</taxon>
        <taxon>Agaricomycotina</taxon>
        <taxon>Agaricomycetes</taxon>
        <taxon>Agaricomycetidae</taxon>
        <taxon>Agaricales</taxon>
        <taxon>Pluteineae</taxon>
        <taxon>Amanitaceae</taxon>
        <taxon>Amanita</taxon>
    </lineage>
</organism>
<dbReference type="Gene3D" id="1.10.287.10">
    <property type="entry name" value="S15/NS1, RNA-binding"/>
    <property type="match status" value="1"/>
</dbReference>
<dbReference type="SMART" id="SM01246">
    <property type="entry name" value="Josephin"/>
    <property type="match status" value="1"/>
</dbReference>
<feature type="compositionally biased region" description="Polar residues" evidence="12">
    <location>
        <begin position="395"/>
        <end position="411"/>
    </location>
</feature>
<dbReference type="InterPro" id="IPR033865">
    <property type="entry name" value="Ataxin-3"/>
</dbReference>
<feature type="compositionally biased region" description="Polar residues" evidence="12">
    <location>
        <begin position="342"/>
        <end position="356"/>
    </location>
</feature>
<evidence type="ECO:0000313" key="15">
    <source>
        <dbReference type="Proteomes" id="UP000054549"/>
    </source>
</evidence>
<keyword evidence="15" id="KW-1185">Reference proteome</keyword>
<keyword evidence="10" id="KW-0539">Nucleus</keyword>
<dbReference type="EMBL" id="KN818237">
    <property type="protein sequence ID" value="KIL66218.1"/>
    <property type="molecule type" value="Genomic_DNA"/>
</dbReference>
<keyword evidence="9" id="KW-0804">Transcription</keyword>
<evidence type="ECO:0000259" key="13">
    <source>
        <dbReference type="PROSITE" id="PS50957"/>
    </source>
</evidence>
<evidence type="ECO:0000256" key="11">
    <source>
        <dbReference type="PROSITE-ProRule" id="PRU00331"/>
    </source>
</evidence>
<dbReference type="InterPro" id="IPR006155">
    <property type="entry name" value="Josephin"/>
</dbReference>
<keyword evidence="4" id="KW-0645">Protease</keyword>
<protein>
    <recommendedName>
        <fullName evidence="3">ubiquitinyl hydrolase 1</fullName>
        <ecNumber evidence="3">3.4.19.12</ecNumber>
    </recommendedName>
</protein>
<dbReference type="GO" id="GO:0006508">
    <property type="term" value="P:proteolysis"/>
    <property type="evidence" value="ECO:0007669"/>
    <property type="project" value="UniProtKB-KW"/>
</dbReference>
<evidence type="ECO:0000313" key="14">
    <source>
        <dbReference type="EMBL" id="KIL66218.1"/>
    </source>
</evidence>
<keyword evidence="5" id="KW-0833">Ubl conjugation pathway</keyword>
<comment type="subcellular location">
    <subcellularLocation>
        <location evidence="2">Nucleus</location>
    </subcellularLocation>
</comment>
<accession>A0A0C2XBK6</accession>
<evidence type="ECO:0000256" key="4">
    <source>
        <dbReference type="ARBA" id="ARBA00022670"/>
    </source>
</evidence>
<evidence type="ECO:0000256" key="2">
    <source>
        <dbReference type="ARBA" id="ARBA00004123"/>
    </source>
</evidence>
<dbReference type="HOGENOM" id="CLU_031228_4_1_1"/>
<sequence length="427" mass="47790">MAGLEGLTSIIYHERQQSSSALCAQHALNNLLQGSYFSAPDLSDLARNLDLLEQSYRRDEQSTSMNMDDTGFFSVQVMENALKVWGLNLVRWRSEEMWPYHDQPHTQLAFILNLEQHWFTLRRFGNAERSIDRDQGNGHWFNVDSLLPSPDWVGKVYLGMVIEQAEADGYSVFAVVQSDPNAPLALPRTEADVIAATLPEPTGVSSPSAPPVDRDEADFDEEDFELQAALQASLAGNEDNSAHTTLDPDPNDTRGFTLSPSNSGNVDPVAASVERNRLMLQRMREQQEFAQREALNYVADGMSPEEIAAQEARRAARRRQEEEEEENLRRAIAESHAMAHQNGRTNEESIPSTSNAFHDDDDAEFQAALRASLEQGTQASDAEQAVDLHCRLSSEPRQNSPPALDPLSSNEPDLEEIRRRRLAKFSL</sequence>
<feature type="domain" description="Josephin" evidence="13">
    <location>
        <begin position="8"/>
        <end position="190"/>
    </location>
</feature>
<dbReference type="AlphaFoldDB" id="A0A0C2XBK6"/>
<feature type="region of interest" description="Disordered" evidence="12">
    <location>
        <begin position="334"/>
        <end position="416"/>
    </location>
</feature>